<dbReference type="HOGENOM" id="CLU_2602639_0_0_3"/>
<dbReference type="Proteomes" id="UP000010478">
    <property type="component" value="Plasmid pOSC7112.01"/>
</dbReference>
<dbReference type="KEGG" id="oni:Osc7112_6339"/>
<keyword evidence="1" id="KW-0614">Plasmid</keyword>
<evidence type="ECO:0000313" key="1">
    <source>
        <dbReference type="EMBL" id="AFZ10499.1"/>
    </source>
</evidence>
<geneLocation type="plasmid" evidence="1 2">
    <name>pOSC7112.01</name>
</geneLocation>
<proteinExistence type="predicted"/>
<gene>
    <name evidence="1" type="ORF">Osc7112_6339</name>
</gene>
<dbReference type="AlphaFoldDB" id="K9VSF6"/>
<keyword evidence="2" id="KW-1185">Reference proteome</keyword>
<name>K9VSF6_9CYAN</name>
<protein>
    <submittedName>
        <fullName evidence="1">Uncharacterized protein</fullName>
    </submittedName>
</protein>
<sequence length="79" mass="8644">MLLLVSVKRITSDIPACNFDANELEIAGELSLALGGFVIPPVLRRDGDGYKVISGHFQASRRSSGTKIQPCTPARRYRL</sequence>
<accession>K9VSF6</accession>
<dbReference type="EMBL" id="CP003615">
    <property type="protein sequence ID" value="AFZ10499.1"/>
    <property type="molecule type" value="Genomic_DNA"/>
</dbReference>
<evidence type="ECO:0000313" key="2">
    <source>
        <dbReference type="Proteomes" id="UP000010478"/>
    </source>
</evidence>
<organism evidence="1 2">
    <name type="scientific">Phormidium nigroviride PCC 7112</name>
    <dbReference type="NCBI Taxonomy" id="179408"/>
    <lineage>
        <taxon>Bacteria</taxon>
        <taxon>Bacillati</taxon>
        <taxon>Cyanobacteriota</taxon>
        <taxon>Cyanophyceae</taxon>
        <taxon>Oscillatoriophycideae</taxon>
        <taxon>Oscillatoriales</taxon>
        <taxon>Oscillatoriaceae</taxon>
        <taxon>Phormidium</taxon>
    </lineage>
</organism>
<reference evidence="1 2" key="1">
    <citation type="submission" date="2012-05" db="EMBL/GenBank/DDBJ databases">
        <title>Finished plasmid 1 of genome of Oscillatoria sp. PCC 7112.</title>
        <authorList>
            <consortium name="US DOE Joint Genome Institute"/>
            <person name="Gugger M."/>
            <person name="Coursin T."/>
            <person name="Rippka R."/>
            <person name="Tandeau De Marsac N."/>
            <person name="Huntemann M."/>
            <person name="Wei C.-L."/>
            <person name="Han J."/>
            <person name="Detter J.C."/>
            <person name="Han C."/>
            <person name="Tapia R."/>
            <person name="Davenport K."/>
            <person name="Daligault H."/>
            <person name="Erkkila T."/>
            <person name="Gu W."/>
            <person name="Munk A.C.C."/>
            <person name="Teshima H."/>
            <person name="Xu Y."/>
            <person name="Chain P."/>
            <person name="Chen A."/>
            <person name="Krypides N."/>
            <person name="Mavromatis K."/>
            <person name="Markowitz V."/>
            <person name="Szeto E."/>
            <person name="Ivanova N."/>
            <person name="Mikhailova N."/>
            <person name="Ovchinnikova G."/>
            <person name="Pagani I."/>
            <person name="Pati A."/>
            <person name="Goodwin L."/>
            <person name="Peters L."/>
            <person name="Pitluck S."/>
            <person name="Woyke T."/>
            <person name="Kerfeld C."/>
        </authorList>
    </citation>
    <scope>NUCLEOTIDE SEQUENCE [LARGE SCALE GENOMIC DNA]</scope>
    <source>
        <strain evidence="1 2">PCC 7112</strain>
        <plasmid evidence="1 2">pOSC7112.01</plasmid>
    </source>
</reference>